<proteinExistence type="predicted"/>
<feature type="compositionally biased region" description="Low complexity" evidence="2">
    <location>
        <begin position="477"/>
        <end position="495"/>
    </location>
</feature>
<gene>
    <name evidence="4" type="ORF">TRAPUB_2163</name>
</gene>
<name>A0A1M2VHA9_TRAPU</name>
<dbReference type="Pfam" id="PF13532">
    <property type="entry name" value="2OG-FeII_Oxy_2"/>
    <property type="match status" value="1"/>
</dbReference>
<dbReference type="OMA" id="CRYKWEH"/>
<dbReference type="InterPro" id="IPR032852">
    <property type="entry name" value="ALKBH2"/>
</dbReference>
<dbReference type="PANTHER" id="PTHR31573:SF4">
    <property type="entry name" value="FE2OG DIOXYGENASE DOMAIN-CONTAINING PROTEIN"/>
    <property type="match status" value="1"/>
</dbReference>
<feature type="region of interest" description="Disordered" evidence="2">
    <location>
        <begin position="350"/>
        <end position="453"/>
    </location>
</feature>
<feature type="compositionally biased region" description="Acidic residues" evidence="2">
    <location>
        <begin position="586"/>
        <end position="606"/>
    </location>
</feature>
<dbReference type="AlphaFoldDB" id="A0A1M2VHA9"/>
<dbReference type="GO" id="GO:0006307">
    <property type="term" value="P:DNA alkylation repair"/>
    <property type="evidence" value="ECO:0007669"/>
    <property type="project" value="TreeGrafter"/>
</dbReference>
<feature type="region of interest" description="Disordered" evidence="2">
    <location>
        <begin position="281"/>
        <end position="302"/>
    </location>
</feature>
<protein>
    <recommendedName>
        <fullName evidence="3">Alpha-ketoglutarate-dependent dioxygenase AlkB-like domain-containing protein</fullName>
    </recommendedName>
</protein>
<feature type="compositionally biased region" description="Polar residues" evidence="2">
    <location>
        <begin position="644"/>
        <end position="653"/>
    </location>
</feature>
<dbReference type="GO" id="GO:0051747">
    <property type="term" value="F:cytosine C-5 DNA demethylase activity"/>
    <property type="evidence" value="ECO:0007669"/>
    <property type="project" value="TreeGrafter"/>
</dbReference>
<feature type="binding site" evidence="1">
    <location>
        <position position="1184"/>
    </location>
    <ligand>
        <name>2-oxoglutarate</name>
        <dbReference type="ChEBI" id="CHEBI:16810"/>
    </ligand>
</feature>
<dbReference type="OrthoDB" id="2163491at2759"/>
<dbReference type="InterPro" id="IPR037151">
    <property type="entry name" value="AlkB-like_sf"/>
</dbReference>
<reference evidence="4 5" key="1">
    <citation type="submission" date="2016-10" db="EMBL/GenBank/DDBJ databases">
        <title>Genome sequence of the basidiomycete white-rot fungus Trametes pubescens.</title>
        <authorList>
            <person name="Makela M.R."/>
            <person name="Granchi Z."/>
            <person name="Peng M."/>
            <person name="De Vries R.P."/>
            <person name="Grigoriev I."/>
            <person name="Riley R."/>
            <person name="Hilden K."/>
        </authorList>
    </citation>
    <scope>NUCLEOTIDE SEQUENCE [LARGE SCALE GENOMIC DNA]</scope>
    <source>
        <strain evidence="4 5">FBCC735</strain>
    </source>
</reference>
<keyword evidence="5" id="KW-1185">Reference proteome</keyword>
<dbReference type="EMBL" id="MNAD01001233">
    <property type="protein sequence ID" value="OJT06962.1"/>
    <property type="molecule type" value="Genomic_DNA"/>
</dbReference>
<dbReference type="PANTHER" id="PTHR31573">
    <property type="entry name" value="ALPHA-KETOGLUTARATE-DEPENDENT DIOXYGENASE ALKB HOMOLOG 2"/>
    <property type="match status" value="1"/>
</dbReference>
<feature type="compositionally biased region" description="Basic and acidic residues" evidence="2">
    <location>
        <begin position="290"/>
        <end position="300"/>
    </location>
</feature>
<evidence type="ECO:0000256" key="1">
    <source>
        <dbReference type="PIRSR" id="PIRSR632852-1"/>
    </source>
</evidence>
<feature type="compositionally biased region" description="Basic residues" evidence="2">
    <location>
        <begin position="354"/>
        <end position="366"/>
    </location>
</feature>
<dbReference type="Gene3D" id="2.60.120.590">
    <property type="entry name" value="Alpha-ketoglutarate-dependent dioxygenase AlkB-like"/>
    <property type="match status" value="1"/>
</dbReference>
<dbReference type="GO" id="GO:0008198">
    <property type="term" value="F:ferrous iron binding"/>
    <property type="evidence" value="ECO:0007669"/>
    <property type="project" value="TreeGrafter"/>
</dbReference>
<feature type="binding site" evidence="1">
    <location>
        <position position="1193"/>
    </location>
    <ligand>
        <name>2-oxoglutarate</name>
        <dbReference type="ChEBI" id="CHEBI:16810"/>
    </ligand>
</feature>
<evidence type="ECO:0000256" key="2">
    <source>
        <dbReference type="SAM" id="MobiDB-lite"/>
    </source>
</evidence>
<dbReference type="SUPFAM" id="SSF51197">
    <property type="entry name" value="Clavaminate synthase-like"/>
    <property type="match status" value="1"/>
</dbReference>
<feature type="region of interest" description="Disordered" evidence="2">
    <location>
        <begin position="583"/>
        <end position="659"/>
    </location>
</feature>
<feature type="region of interest" description="Disordered" evidence="2">
    <location>
        <begin position="473"/>
        <end position="517"/>
    </location>
</feature>
<evidence type="ECO:0000259" key="3">
    <source>
        <dbReference type="Pfam" id="PF13532"/>
    </source>
</evidence>
<evidence type="ECO:0000313" key="5">
    <source>
        <dbReference type="Proteomes" id="UP000184267"/>
    </source>
</evidence>
<evidence type="ECO:0000313" key="4">
    <source>
        <dbReference type="EMBL" id="OJT06962.1"/>
    </source>
</evidence>
<feature type="compositionally biased region" description="Polar residues" evidence="2">
    <location>
        <begin position="181"/>
        <end position="191"/>
    </location>
</feature>
<sequence length="1258" mass="139885">MRTPTSWQDKGLLEDEPFASAFTAQKFGQPARGRRSNNWMKDLARDIKRTPKHLSVAKQWIAYAFAPEGLLQGSGNNDESTVPVSINLLEVFVRFYYALYAETERAAQKVVDDERKRRGFNYRLPNMWQAGNMGAAAAALSTASQPLRHGRIFVASTAAPAVPLDTENERSGGGSRLSAPGASNVTATHTSGDAPRLATVRVAEEIVLQGNIDSRMTMFTSREYSPMSDLTELSDEEPGDIPVIAEPSTALPSGTPGGSMSPTVVPVHVEEPIPKASINTNAHRHKRKKDLAERPAESFRQRLPRGATNIGRISELARADFDYHEQLKRIHPDDVPLGYLDAPEQAIVQTAGSHKQHARKKSKKSKTQSPTRANASNSVPPSTHLAHFEPQESASSAPVRYSPTVESVVDAPSQRQSRGAKFKRNTKGKALSVRKKLKTSDNQERPSKRQRVSAYELNALGVLNQAMLRQSRPSLQPELGDPPGAAPAPTGVSPAKRAENGGSKRARSSLIDVAPEGGEQLLTRRKVENLPRRKSNRLRLSELAPRVPPADALGIPANLQEEDQIVRDIASEALLQLRNQSTMAEEWTEDTGAQDDPPTSDDEEEVPLSVALASNRRVQKTQDDLLSSDEEEVPLSARVAARSKPQQAMTAPQSIEYRTPTPTHPFASCSTLPVDALLPFAPCSALPSASVPLSGSRPVVQVPRPAPLLTPPKQPLMNQPIIWAESRQEVCESFDWFRSYQGGVYFNNDMVKGYLLSAFSSGRDLFARDGRLIVSHGGGRAESVHTKNGQHTVHEAADQREEDKSVRALLRTYQMKRPLVLIIDDRYALFPYDLATKGYTYVVLGFYHIAHAWAERHPASNGKGYVIRYKFAFEWCKKQPEPWWLKGPDGLVPTDTAHHPTLTYICPSCEKASPLLYEEAWMCLQPNCTSFWTRMDGTRPPEDLTYDSRFINSSFQCDHGTLEDIAPLPPATGAADGVITSRRFCKGWHCKKCGRLSCRYKWEHWECKSCGNTLQVTGKHRSPKEFWNQTNTDKFMHHKVSPDSGIIVPQLTPYRAGNGNSYYQTYILPENRGRIYLILANHATNDTANDIFREYQEQAHSGELRFRRWPLRQHQCRGTLLTNYFSQNTGEPYQYVGGTDNTVPFAGAPSAVVKARDLIHSRMLSVMQAESGQYCFNEVLSAAYMEKQKMAFHSDAERGLGPRVASLSLGSAAYMHFRVLKKYRQDKSSGANQNVLTLFLRHGDILIMDGAAIQEYYE</sequence>
<dbReference type="Proteomes" id="UP000184267">
    <property type="component" value="Unassembled WGS sequence"/>
</dbReference>
<dbReference type="InterPro" id="IPR027450">
    <property type="entry name" value="AlkB-like"/>
</dbReference>
<feature type="domain" description="Alpha-ketoglutarate-dependent dioxygenase AlkB-like" evidence="3">
    <location>
        <begin position="1078"/>
        <end position="1257"/>
    </location>
</feature>
<feature type="compositionally biased region" description="Polar residues" evidence="2">
    <location>
        <begin position="367"/>
        <end position="381"/>
    </location>
</feature>
<organism evidence="4 5">
    <name type="scientific">Trametes pubescens</name>
    <name type="common">White-rot fungus</name>
    <dbReference type="NCBI Taxonomy" id="154538"/>
    <lineage>
        <taxon>Eukaryota</taxon>
        <taxon>Fungi</taxon>
        <taxon>Dikarya</taxon>
        <taxon>Basidiomycota</taxon>
        <taxon>Agaricomycotina</taxon>
        <taxon>Agaricomycetes</taxon>
        <taxon>Polyporales</taxon>
        <taxon>Polyporaceae</taxon>
        <taxon>Trametes</taxon>
    </lineage>
</organism>
<feature type="region of interest" description="Disordered" evidence="2">
    <location>
        <begin position="164"/>
        <end position="191"/>
    </location>
</feature>
<dbReference type="STRING" id="154538.A0A1M2VHA9"/>
<accession>A0A1M2VHA9</accession>
<dbReference type="GO" id="GO:0035516">
    <property type="term" value="F:broad specificity oxidative DNA demethylase activity"/>
    <property type="evidence" value="ECO:0007669"/>
    <property type="project" value="TreeGrafter"/>
</dbReference>
<comment type="caution">
    <text evidence="4">The sequence shown here is derived from an EMBL/GenBank/DDBJ whole genome shotgun (WGS) entry which is preliminary data.</text>
</comment>
<feature type="compositionally biased region" description="Basic residues" evidence="2">
    <location>
        <begin position="418"/>
        <end position="437"/>
    </location>
</feature>
<feature type="compositionally biased region" description="Basic and acidic residues" evidence="2">
    <location>
        <begin position="438"/>
        <end position="447"/>
    </location>
</feature>